<protein>
    <recommendedName>
        <fullName evidence="12">Sphingomyelin phosphodiesterase</fullName>
    </recommendedName>
</protein>
<dbReference type="GO" id="GO:0046513">
    <property type="term" value="P:ceramide biosynthetic process"/>
    <property type="evidence" value="ECO:0007669"/>
    <property type="project" value="TreeGrafter"/>
</dbReference>
<reference evidence="17" key="2">
    <citation type="submission" date="2024-06" db="UniProtKB">
        <authorList>
            <consortium name="EnsemblMetazoa"/>
        </authorList>
    </citation>
    <scope>IDENTIFICATION</scope>
</reference>
<dbReference type="GO" id="GO:0046872">
    <property type="term" value="F:metal ion binding"/>
    <property type="evidence" value="ECO:0007669"/>
    <property type="project" value="UniProtKB-KW"/>
</dbReference>
<dbReference type="Gene3D" id="1.10.225.10">
    <property type="entry name" value="Saposin-like"/>
    <property type="match status" value="1"/>
</dbReference>
<organism evidence="17 18">
    <name type="scientific">Amphimedon queenslandica</name>
    <name type="common">Sponge</name>
    <dbReference type="NCBI Taxonomy" id="400682"/>
    <lineage>
        <taxon>Eukaryota</taxon>
        <taxon>Metazoa</taxon>
        <taxon>Porifera</taxon>
        <taxon>Demospongiae</taxon>
        <taxon>Heteroscleromorpha</taxon>
        <taxon>Haplosclerida</taxon>
        <taxon>Niphatidae</taxon>
        <taxon>Amphimedon</taxon>
    </lineage>
</organism>
<comment type="subcellular location">
    <subcellularLocation>
        <location evidence="1">Secreted</location>
    </subcellularLocation>
</comment>
<dbReference type="GO" id="GO:0005764">
    <property type="term" value="C:lysosome"/>
    <property type="evidence" value="ECO:0007669"/>
    <property type="project" value="TreeGrafter"/>
</dbReference>
<evidence type="ECO:0000256" key="1">
    <source>
        <dbReference type="ARBA" id="ARBA00004613"/>
    </source>
</evidence>
<name>A0AAN0IGJ1_AMPQE</name>
<dbReference type="GO" id="GO:0016798">
    <property type="term" value="F:hydrolase activity, acting on glycosyl bonds"/>
    <property type="evidence" value="ECO:0007669"/>
    <property type="project" value="UniProtKB-KW"/>
</dbReference>
<dbReference type="GO" id="GO:0016020">
    <property type="term" value="C:membrane"/>
    <property type="evidence" value="ECO:0007669"/>
    <property type="project" value="GOC"/>
</dbReference>
<comment type="cofactor">
    <cofactor evidence="13">
        <name>Zn(2+)</name>
        <dbReference type="ChEBI" id="CHEBI:29105"/>
    </cofactor>
    <text evidence="13">Binds 2 Zn(2+) ions per subunit.</text>
</comment>
<dbReference type="SMART" id="SM00741">
    <property type="entry name" value="SapB"/>
    <property type="match status" value="1"/>
</dbReference>
<dbReference type="SUPFAM" id="SSF56300">
    <property type="entry name" value="Metallo-dependent phosphatases"/>
    <property type="match status" value="1"/>
</dbReference>
<evidence type="ECO:0000313" key="17">
    <source>
        <dbReference type="EnsemblMetazoa" id="XP_003388536.1"/>
    </source>
</evidence>
<dbReference type="GeneID" id="100632928"/>
<reference evidence="18" key="1">
    <citation type="journal article" date="2010" name="Nature">
        <title>The Amphimedon queenslandica genome and the evolution of animal complexity.</title>
        <authorList>
            <person name="Srivastava M."/>
            <person name="Simakov O."/>
            <person name="Chapman J."/>
            <person name="Fahey B."/>
            <person name="Gauthier M.E."/>
            <person name="Mitros T."/>
            <person name="Richards G.S."/>
            <person name="Conaco C."/>
            <person name="Dacre M."/>
            <person name="Hellsten U."/>
            <person name="Larroux C."/>
            <person name="Putnam N.H."/>
            <person name="Stanke M."/>
            <person name="Adamska M."/>
            <person name="Darling A."/>
            <person name="Degnan S.M."/>
            <person name="Oakley T.H."/>
            <person name="Plachetzki D.C."/>
            <person name="Zhai Y."/>
            <person name="Adamski M."/>
            <person name="Calcino A."/>
            <person name="Cummins S.F."/>
            <person name="Goodstein D.M."/>
            <person name="Harris C."/>
            <person name="Jackson D.J."/>
            <person name="Leys S.P."/>
            <person name="Shu S."/>
            <person name="Woodcroft B.J."/>
            <person name="Vervoort M."/>
            <person name="Kosik K.S."/>
            <person name="Manning G."/>
            <person name="Degnan B.M."/>
            <person name="Rokhsar D.S."/>
        </authorList>
    </citation>
    <scope>NUCLEOTIDE SEQUENCE [LARGE SCALE GENOMIC DNA]</scope>
</reference>
<evidence type="ECO:0000256" key="14">
    <source>
        <dbReference type="PIRSR" id="PIRSR000948-2"/>
    </source>
</evidence>
<feature type="binding site" evidence="13">
    <location>
        <position position="231"/>
    </location>
    <ligand>
        <name>Zn(2+)</name>
        <dbReference type="ChEBI" id="CHEBI:29105"/>
        <label>2</label>
    </ligand>
</feature>
<dbReference type="GO" id="GO:0061750">
    <property type="term" value="F:acid sphingomyelin phosphodiesterase activity"/>
    <property type="evidence" value="ECO:0007669"/>
    <property type="project" value="TreeGrafter"/>
</dbReference>
<accession>A0AAN0IGJ1</accession>
<feature type="binding site" evidence="13">
    <location>
        <position position="160"/>
    </location>
    <ligand>
        <name>Zn(2+)</name>
        <dbReference type="ChEBI" id="CHEBI:29105"/>
        <label>1</label>
    </ligand>
</feature>
<feature type="binding site" evidence="13">
    <location>
        <position position="415"/>
    </location>
    <ligand>
        <name>Zn(2+)</name>
        <dbReference type="ChEBI" id="CHEBI:29105"/>
        <label>1</label>
    </ligand>
</feature>
<feature type="domain" description="Saposin B-type" evidence="16">
    <location>
        <begin position="39"/>
        <end position="123"/>
    </location>
</feature>
<keyword evidence="7 13" id="KW-0862">Zinc</keyword>
<feature type="signal peptide" evidence="15">
    <location>
        <begin position="1"/>
        <end position="24"/>
    </location>
</feature>
<feature type="disulfide bond" evidence="14">
    <location>
        <begin position="181"/>
        <end position="202"/>
    </location>
</feature>
<feature type="disulfide bond" evidence="14">
    <location>
        <begin position="541"/>
        <end position="545"/>
    </location>
</feature>
<dbReference type="InterPro" id="IPR008139">
    <property type="entry name" value="SaposinB_dom"/>
</dbReference>
<keyword evidence="10 12" id="KW-0326">Glycosidase</keyword>
<dbReference type="InterPro" id="IPR011160">
    <property type="entry name" value="Sphingomy_PDE"/>
</dbReference>
<evidence type="ECO:0000256" key="8">
    <source>
        <dbReference type="ARBA" id="ARBA00023157"/>
    </source>
</evidence>
<keyword evidence="5 15" id="KW-0732">Signal</keyword>
<dbReference type="GO" id="GO:0006685">
    <property type="term" value="P:sphingomyelin catabolic process"/>
    <property type="evidence" value="ECO:0007669"/>
    <property type="project" value="UniProtKB-UniRule"/>
</dbReference>
<dbReference type="KEGG" id="aqu:100632928"/>
<evidence type="ECO:0000256" key="2">
    <source>
        <dbReference type="ARBA" id="ARBA00008234"/>
    </source>
</evidence>
<comment type="similarity">
    <text evidence="2 12">Belongs to the acid sphingomyelinase family.</text>
</comment>
<comment type="function">
    <text evidence="12">Converts sphingomyelin to ceramide.</text>
</comment>
<dbReference type="Pfam" id="PF19272">
    <property type="entry name" value="ASMase_C"/>
    <property type="match status" value="1"/>
</dbReference>
<dbReference type="InterPro" id="IPR004843">
    <property type="entry name" value="Calcineurin-like_PHP"/>
</dbReference>
<dbReference type="SUPFAM" id="SSF47862">
    <property type="entry name" value="Saposin"/>
    <property type="match status" value="1"/>
</dbReference>
<dbReference type="EnsemblMetazoa" id="XM_003388488.3">
    <property type="protein sequence ID" value="XP_003388536.1"/>
    <property type="gene ID" value="LOC100632928"/>
</dbReference>
<comment type="catalytic activity">
    <reaction evidence="11">
        <text>a sphingomyelin + H2O = phosphocholine + an N-acylsphing-4-enine + H(+)</text>
        <dbReference type="Rhea" id="RHEA:19253"/>
        <dbReference type="ChEBI" id="CHEBI:15377"/>
        <dbReference type="ChEBI" id="CHEBI:15378"/>
        <dbReference type="ChEBI" id="CHEBI:17636"/>
        <dbReference type="ChEBI" id="CHEBI:52639"/>
        <dbReference type="ChEBI" id="CHEBI:295975"/>
        <dbReference type="EC" id="3.1.4.12"/>
    </reaction>
    <physiologicalReaction direction="left-to-right" evidence="11">
        <dbReference type="Rhea" id="RHEA:19254"/>
    </physiologicalReaction>
</comment>
<keyword evidence="3" id="KW-0964">Secreted</keyword>
<keyword evidence="6 12" id="KW-0378">Hydrolase</keyword>
<feature type="disulfide bond" evidence="14">
    <location>
        <begin position="46"/>
        <end position="111"/>
    </location>
</feature>
<dbReference type="PROSITE" id="PS50015">
    <property type="entry name" value="SAP_B"/>
    <property type="match status" value="1"/>
</dbReference>
<dbReference type="InterPro" id="IPR045473">
    <property type="entry name" value="ASM_C"/>
</dbReference>
<dbReference type="RefSeq" id="XP_003388536.1">
    <property type="nucleotide sequence ID" value="XM_003388488.3"/>
</dbReference>
<evidence type="ECO:0000256" key="13">
    <source>
        <dbReference type="PIRSR" id="PIRSR000948-1"/>
    </source>
</evidence>
<proteinExistence type="inferred from homology"/>
<evidence type="ECO:0000256" key="4">
    <source>
        <dbReference type="ARBA" id="ARBA00022723"/>
    </source>
</evidence>
<dbReference type="PANTHER" id="PTHR10340:SF34">
    <property type="entry name" value="SPHINGOMYELIN PHOSPHODIESTERASE"/>
    <property type="match status" value="1"/>
</dbReference>
<feature type="binding site" evidence="13">
    <location>
        <position position="378"/>
    </location>
    <ligand>
        <name>Zn(2+)</name>
        <dbReference type="ChEBI" id="CHEBI:29105"/>
        <label>2</label>
    </ligand>
</feature>
<dbReference type="InterPro" id="IPR011001">
    <property type="entry name" value="Saposin-like"/>
</dbReference>
<dbReference type="AlphaFoldDB" id="A0AAN0IGJ1"/>
<feature type="binding site" evidence="13">
    <location>
        <position position="413"/>
    </location>
    <ligand>
        <name>Zn(2+)</name>
        <dbReference type="ChEBI" id="CHEBI:29105"/>
        <label>2</label>
    </ligand>
</feature>
<keyword evidence="4 13" id="KW-0479">Metal-binding</keyword>
<feature type="binding site" evidence="13">
    <location>
        <position position="231"/>
    </location>
    <ligand>
        <name>Zn(2+)</name>
        <dbReference type="ChEBI" id="CHEBI:29105"/>
        <label>1</label>
    </ligand>
</feature>
<keyword evidence="8 14" id="KW-1015">Disulfide bond</keyword>
<feature type="disulfide bond" evidence="14">
    <location>
        <begin position="74"/>
        <end position="85"/>
    </location>
</feature>
<evidence type="ECO:0000259" key="16">
    <source>
        <dbReference type="PROSITE" id="PS50015"/>
    </source>
</evidence>
<evidence type="ECO:0000256" key="5">
    <source>
        <dbReference type="ARBA" id="ARBA00022729"/>
    </source>
</evidence>
<feature type="chain" id="PRO_5042814011" description="Sphingomyelin phosphodiesterase" evidence="15">
    <location>
        <begin position="25"/>
        <end position="589"/>
    </location>
</feature>
<evidence type="ECO:0000313" key="18">
    <source>
        <dbReference type="Proteomes" id="UP000007879"/>
    </source>
</evidence>
<dbReference type="CDD" id="cd00842">
    <property type="entry name" value="MPP_ASMase"/>
    <property type="match status" value="1"/>
</dbReference>
<evidence type="ECO:0000256" key="12">
    <source>
        <dbReference type="PIRNR" id="PIRNR000948"/>
    </source>
</evidence>
<evidence type="ECO:0000256" key="10">
    <source>
        <dbReference type="ARBA" id="ARBA00023295"/>
    </source>
</evidence>
<feature type="disulfide bond" evidence="14">
    <location>
        <begin position="175"/>
        <end position="180"/>
    </location>
</feature>
<dbReference type="InterPro" id="IPR041805">
    <property type="entry name" value="ASMase/PPN1_MPP"/>
</dbReference>
<dbReference type="InterPro" id="IPR029052">
    <property type="entry name" value="Metallo-depent_PP-like"/>
</dbReference>
<dbReference type="Pfam" id="PF00149">
    <property type="entry name" value="Metallophos"/>
    <property type="match status" value="1"/>
</dbReference>
<evidence type="ECO:0000256" key="3">
    <source>
        <dbReference type="ARBA" id="ARBA00022525"/>
    </source>
</evidence>
<evidence type="ECO:0000256" key="7">
    <source>
        <dbReference type="ARBA" id="ARBA00022833"/>
    </source>
</evidence>
<keyword evidence="18" id="KW-1185">Reference proteome</keyword>
<dbReference type="GO" id="GO:0005615">
    <property type="term" value="C:extracellular space"/>
    <property type="evidence" value="ECO:0007669"/>
    <property type="project" value="TreeGrafter"/>
</dbReference>
<feature type="binding site" evidence="13">
    <location>
        <position position="271"/>
    </location>
    <ligand>
        <name>Zn(2+)</name>
        <dbReference type="ChEBI" id="CHEBI:29105"/>
        <label>2</label>
    </ligand>
</feature>
<dbReference type="PIRSF" id="PIRSF000948">
    <property type="entry name" value="Sphingomy_PDE"/>
    <property type="match status" value="1"/>
</dbReference>
<dbReference type="Proteomes" id="UP000007879">
    <property type="component" value="Unassembled WGS sequence"/>
</dbReference>
<evidence type="ECO:0000256" key="9">
    <source>
        <dbReference type="ARBA" id="ARBA00023180"/>
    </source>
</evidence>
<feature type="disulfide bond" evidence="14">
    <location>
        <begin position="338"/>
        <end position="387"/>
    </location>
</feature>
<sequence>MEKKGCSFVFLCLALLYVTRPVLLASLKGIDLSKSGLGSSILCDTCIGLVTTVRKLAKLHVSQELIEKAAIEYCEKSGRADERICKLIIPEFKDEVLYVFDHTALSSREICGTVLDDKCGSTYDPFNQQWNVTIPGGKPPIKPYHPPKVNITNRILHISDIHWDPQYTPGLQARCDEPLCCRPPLPKGDPNNSAGAWGDAHCDIPLQTVVNLMEHLNATQDQFEWIYMTGDLPAHNDWSQTRSGQVDIFNKMIDLFNEYLPNKPVFYSFGNHESDPVNSFPPNYITGSNSISWLYDDAADKLKKWLNTTDAYNTFKSGGYYSVDYNGIRIISLQTNYCNKQNWWLLINGTDPDGMLQWFVEKLLDAEKKGMKVHVLGHISPGDGADCSNAWSANYKKIALRFESTIAGQFFGHCHEDRFHLMVDFEANTPPRPYGILYLGPSVTTYTEQNPGYRIYTVDGNYNGSSRQVLDHDTYILNITDANLTNKPKWIHEYSAKDAYNMTNLTPDSWLSLLKEFLKNNTLFLKYYHYFFKSYNMESQCNGNCQKQNTCNCLTTFSSIYACHAITEVPLTKEEIYETMLYEKSHDHC</sequence>
<dbReference type="PANTHER" id="PTHR10340">
    <property type="entry name" value="SPHINGOMYELIN PHOSPHODIESTERASE"/>
    <property type="match status" value="1"/>
</dbReference>
<evidence type="ECO:0000256" key="6">
    <source>
        <dbReference type="ARBA" id="ARBA00022801"/>
    </source>
</evidence>
<evidence type="ECO:0000256" key="15">
    <source>
        <dbReference type="SAM" id="SignalP"/>
    </source>
</evidence>
<feature type="binding site" evidence="13">
    <location>
        <position position="162"/>
    </location>
    <ligand>
        <name>Zn(2+)</name>
        <dbReference type="ChEBI" id="CHEBI:29105"/>
        <label>1</label>
    </ligand>
</feature>
<evidence type="ECO:0000256" key="11">
    <source>
        <dbReference type="ARBA" id="ARBA00047268"/>
    </source>
</evidence>
<keyword evidence="9" id="KW-0325">Glycoprotein</keyword>
<feature type="disulfide bond" evidence="14">
    <location>
        <begin position="43"/>
        <end position="119"/>
    </location>
</feature>
<dbReference type="Gene3D" id="3.60.21.10">
    <property type="match status" value="1"/>
</dbReference>